<reference evidence="1" key="3">
    <citation type="submission" date="2015-10" db="EMBL/GenBank/DDBJ databases">
        <authorList>
            <person name="Gilbert D.G."/>
        </authorList>
    </citation>
    <scope>NUCLEOTIDE SEQUENCE</scope>
</reference>
<dbReference type="EMBL" id="GDIP01251784">
    <property type="protein sequence ID" value="JAI71617.1"/>
    <property type="molecule type" value="Transcribed_RNA"/>
</dbReference>
<dbReference type="EMBL" id="GDIQ01006500">
    <property type="protein sequence ID" value="JAN88237.1"/>
    <property type="molecule type" value="Transcribed_RNA"/>
</dbReference>
<name>A0A0N8EPJ6_9CRUS</name>
<accession>A0A0N8EPJ6</accession>
<dbReference type="AlphaFoldDB" id="A0A0N8EPJ6"/>
<evidence type="ECO:0000313" key="2">
    <source>
        <dbReference type="EMBL" id="JAN88237.1"/>
    </source>
</evidence>
<protein>
    <submittedName>
        <fullName evidence="2">Uncharacterized protein</fullName>
    </submittedName>
</protein>
<reference evidence="2" key="2">
    <citation type="submission" date="2015-10" db="EMBL/GenBank/DDBJ databases">
        <title>EvidentialGene: Evidence-directed Construction of Complete mRNA Transcriptomes without Genomes.</title>
        <authorList>
            <person name="Gilbert D.G."/>
        </authorList>
    </citation>
    <scope>NUCLEOTIDE SEQUENCE</scope>
</reference>
<sequence length="84" mass="9322">MNEHIIIILHLSSSRMFLSFFGSQLHFQTPNEKYILFLTIPTSPPRQPLPILQRLFSSSGSITAMGGNILPPSSARSLPTPRTS</sequence>
<organism evidence="2">
    <name type="scientific">Daphnia magna</name>
    <dbReference type="NCBI Taxonomy" id="35525"/>
    <lineage>
        <taxon>Eukaryota</taxon>
        <taxon>Metazoa</taxon>
        <taxon>Ecdysozoa</taxon>
        <taxon>Arthropoda</taxon>
        <taxon>Crustacea</taxon>
        <taxon>Branchiopoda</taxon>
        <taxon>Diplostraca</taxon>
        <taxon>Cladocera</taxon>
        <taxon>Anomopoda</taxon>
        <taxon>Daphniidae</taxon>
        <taxon>Daphnia</taxon>
    </lineage>
</organism>
<proteinExistence type="predicted"/>
<evidence type="ECO:0000313" key="1">
    <source>
        <dbReference type="EMBL" id="JAI71617.1"/>
    </source>
</evidence>
<reference evidence="1" key="1">
    <citation type="submission" date="2015-10" db="EMBL/GenBank/DDBJ databases">
        <title>Daphnia magna gene sets from two clonal populations assembled and annotated with EvidentialGene.</title>
        <authorList>
            <person name="Gilbert D."/>
            <person name="Podicheti R."/>
            <person name="Orsini L."/>
            <person name="Colbourne J."/>
            <person name="Pfrender M."/>
        </authorList>
    </citation>
    <scope>NUCLEOTIDE SEQUENCE</scope>
</reference>